<dbReference type="PROSITE" id="PS50929">
    <property type="entry name" value="ABC_TM1F"/>
    <property type="match status" value="2"/>
</dbReference>
<evidence type="ECO:0000256" key="4">
    <source>
        <dbReference type="ARBA" id="ARBA00022692"/>
    </source>
</evidence>
<dbReference type="InterPro" id="IPR036640">
    <property type="entry name" value="ABC1_TM_sf"/>
</dbReference>
<organism evidence="15">
    <name type="scientific">Selaginella moellendorffii</name>
    <name type="common">Spikemoss</name>
    <dbReference type="NCBI Taxonomy" id="88036"/>
    <lineage>
        <taxon>Eukaryota</taxon>
        <taxon>Viridiplantae</taxon>
        <taxon>Streptophyta</taxon>
        <taxon>Embryophyta</taxon>
        <taxon>Tracheophyta</taxon>
        <taxon>Lycopodiopsida</taxon>
        <taxon>Selaginellales</taxon>
        <taxon>Selaginellaceae</taxon>
        <taxon>Selaginella</taxon>
    </lineage>
</organism>
<dbReference type="Proteomes" id="UP000001514">
    <property type="component" value="Unassembled WGS sequence"/>
</dbReference>
<dbReference type="InterPro" id="IPR050173">
    <property type="entry name" value="ABC_transporter_C-like"/>
</dbReference>
<evidence type="ECO:0000256" key="3">
    <source>
        <dbReference type="ARBA" id="ARBA00022448"/>
    </source>
</evidence>
<proteinExistence type="inferred from homology"/>
<protein>
    <submittedName>
        <fullName evidence="14">ATP-binding cassette transporter, subfamily C, member 20, SmABCC20</fullName>
    </submittedName>
</protein>
<dbReference type="Pfam" id="PF00664">
    <property type="entry name" value="ABC_membrane"/>
    <property type="match status" value="2"/>
</dbReference>
<evidence type="ECO:0000313" key="14">
    <source>
        <dbReference type="EMBL" id="EFJ37377.1"/>
    </source>
</evidence>
<dbReference type="KEGG" id="smo:SELMODRAFT_403659"/>
<comment type="similarity">
    <text evidence="2">Belongs to the ABC transporter superfamily. ABCC family. Conjugate transporter (TC 3.A.1.208) subfamily.</text>
</comment>
<name>D8QS44_SELML</name>
<dbReference type="InterPro" id="IPR003439">
    <property type="entry name" value="ABC_transporter-like_ATP-bd"/>
</dbReference>
<dbReference type="SMART" id="SM00382">
    <property type="entry name" value="AAA"/>
    <property type="match status" value="2"/>
</dbReference>
<feature type="transmembrane region" description="Helical" evidence="11">
    <location>
        <begin position="290"/>
        <end position="310"/>
    </location>
</feature>
<dbReference type="SUPFAM" id="SSF90123">
    <property type="entry name" value="ABC transporter transmembrane region"/>
    <property type="match status" value="2"/>
</dbReference>
<evidence type="ECO:0000256" key="7">
    <source>
        <dbReference type="ARBA" id="ARBA00022840"/>
    </source>
</evidence>
<accession>D8QS44</accession>
<dbReference type="InParanoid" id="D8QS44"/>
<dbReference type="InterPro" id="IPR044726">
    <property type="entry name" value="ABCC_6TM_D2"/>
</dbReference>
<keyword evidence="6" id="KW-0547">Nucleotide-binding</keyword>
<dbReference type="GO" id="GO:0016020">
    <property type="term" value="C:membrane"/>
    <property type="evidence" value="ECO:0007669"/>
    <property type="project" value="UniProtKB-SubCell"/>
</dbReference>
<dbReference type="GO" id="GO:0055085">
    <property type="term" value="P:transmembrane transport"/>
    <property type="evidence" value="ECO:0000318"/>
    <property type="project" value="GO_Central"/>
</dbReference>
<gene>
    <name evidence="14" type="primary">SmABCC20</name>
    <name evidence="14" type="ORF">SELMODRAFT_403659</name>
</gene>
<dbReference type="CDD" id="cd03244">
    <property type="entry name" value="ABCC_MRP_domain2"/>
    <property type="match status" value="1"/>
</dbReference>
<dbReference type="Gramene" id="EFJ37377">
    <property type="protein sequence ID" value="EFJ37377"/>
    <property type="gene ID" value="SELMODRAFT_403659"/>
</dbReference>
<keyword evidence="5" id="KW-0677">Repeat</keyword>
<dbReference type="Pfam" id="PF00005">
    <property type="entry name" value="ABC_tran"/>
    <property type="match status" value="2"/>
</dbReference>
<dbReference type="CDD" id="cd18579">
    <property type="entry name" value="ABC_6TM_ABCC_D1"/>
    <property type="match status" value="1"/>
</dbReference>
<evidence type="ECO:0000256" key="5">
    <source>
        <dbReference type="ARBA" id="ARBA00022737"/>
    </source>
</evidence>
<dbReference type="FunFam" id="3.40.50.300:FF:000163">
    <property type="entry name" value="Multidrug resistance-associated protein member 4"/>
    <property type="match status" value="1"/>
</dbReference>
<dbReference type="GO" id="GO:0140359">
    <property type="term" value="F:ABC-type transporter activity"/>
    <property type="evidence" value="ECO:0000318"/>
    <property type="project" value="GO_Central"/>
</dbReference>
<dbReference type="SUPFAM" id="SSF52540">
    <property type="entry name" value="P-loop containing nucleoside triphosphate hydrolases"/>
    <property type="match status" value="2"/>
</dbReference>
<evidence type="ECO:0000259" key="13">
    <source>
        <dbReference type="PROSITE" id="PS50929"/>
    </source>
</evidence>
<dbReference type="FunFam" id="1.20.1560.10:FF:000013">
    <property type="entry name" value="ABC transporter C family member 2"/>
    <property type="match status" value="1"/>
</dbReference>
<dbReference type="InterPro" id="IPR017871">
    <property type="entry name" value="ABC_transporter-like_CS"/>
</dbReference>
<dbReference type="InterPro" id="IPR027417">
    <property type="entry name" value="P-loop_NTPase"/>
</dbReference>
<evidence type="ECO:0000256" key="6">
    <source>
        <dbReference type="ARBA" id="ARBA00022741"/>
    </source>
</evidence>
<dbReference type="CDD" id="cd03250">
    <property type="entry name" value="ABCC_MRP_domain1"/>
    <property type="match status" value="1"/>
</dbReference>
<feature type="domain" description="ABC transmembrane type-1" evidence="13">
    <location>
        <begin position="667"/>
        <end position="920"/>
    </location>
</feature>
<sequence>MERHYFSLAGSTLCHREPKAARALRPRISRQSESGVGELGRIPEAKTPPLRPGDDLFQSRAVSSLGVDPGALEASGSDWRPLAAAASRLVRQPLLITDFVSRSPAARGYALAAAFMAAKLATNLLERQHNFRIQVMDLYVQSSLKAFVFWKAMETGAAAAPSITLVSSDVLEVGVFCWHLHDFWTLPLQFIIGILVLYRDVGVAALASFVSLGVCIACSFPLGKKQASFQGRAMKAKGARLRATSEALRSMRTLKLHGWETSFLREVEKLRAGEYQELQRCFFVRALSKFVFRVTPTVMAVLTLVMSVVITSSRHSLTSGKLLSTLAVFRLLQNVQSKLPGFASSVVDVWVSLDRLSEFYQREDVTFQPKQLMSGGRNAIEISRGVFSWDRNAATPTLDAVTLDVVEGSFVVVSGGVGSGKSSLLSSILGQIPKLSGEVRVRGTTSYTCQSAWIQNATIKENILFDSAMDKPRYERVIAACQLKKDLEMLSHGDGTHIGDRGVNLSGGQKQRLQLARAVYKDADIYLLDDPLSALDVKTSNLILKECILGLLQNKTVLLVTHFQEAAKQADKTIVLQEGTVKILDHLVDKAFPHSSFDNYAATEQNQGETSIVSSKQEGKLAEETQRGSVSGKIYWVYITSLYGGALVPLILAFEAIRQGTDAAATWWIADMNPKLDSSQLVMVYFVLSLGSSLALLCRVLLVSFVGLKTGQCFFLKLYRSVFLATMSFFDLTPVGRILTRASTDQSSIDLYVPERFSELALFAMDLLVILVVTCSVAWPILWVFIFLTIVGYKLQSFYIKTIRELPRLVELQRASVVHHLEETLTGLSTIKAFKQELPFLNKMLQLIDDNNCPQFYNFSAMEFLALRVGLVADMGFVFLMLFLASIPTSASSAGVAVTYGLKLTTTLTWTLWSRIDTEKRIISVERVMQYAGLRSEARNQSQPPQTWPENGAIDFIGLKVRYTPEAPLVLRGITCGFSGGSKVGVVGRTGSGKSTLIQALFRIVEPRSGRILVDGLDITTVNLHSLRSRLSIIPQDPVLFEGSFRYNLDPVGQYLDHEIWEVLRKCELVATITAKGEGLDSKVSGSGENWSMGEKQLLCLARIMLKRTKIVVLDEATATIDGATERIIQEKISEHFQSSTVLTVSHRLSTIVQNTERVLVLQDGEIVEFDAPGVLSSKPSSIFASLLRELAGTAAASTLTPSSSPSPTAMIQQTGGCGALVRIMWMSSYIAESSRDVAKDMAKDSLRASAAAILTPDTVFQGKIRNLVKSDRSKYSKIRRSSRSFLHRILYCQSGISNEIASSSSSSSSSSGSGGRGINPKSIINHEFLVIVMKIRGKRHIFLAEKCGSGANCGINIRAVKDEPEEMGALEEAQVSAFDCEDTPMNLEEVLAILEDHDPNYAAQENNCWKYAVQTTQGLLMACQAVTGKAHFGEQAKLVGAKVTVNHVREMTARGLQILLNVLSR</sequence>
<keyword evidence="8 11" id="KW-1133">Transmembrane helix</keyword>
<dbReference type="PROSITE" id="PS00211">
    <property type="entry name" value="ABC_TRANSPORTER_1"/>
    <property type="match status" value="1"/>
</dbReference>
<dbReference type="InterPro" id="IPR044746">
    <property type="entry name" value="ABCC_6TM_D1"/>
</dbReference>
<dbReference type="PANTHER" id="PTHR24223:SF108">
    <property type="entry name" value="ABC TRANSPORTER C FAMILY MEMBER 8"/>
    <property type="match status" value="1"/>
</dbReference>
<keyword evidence="4 11" id="KW-0812">Transmembrane</keyword>
<feature type="transmembrane region" description="Helical" evidence="11">
    <location>
        <begin position="682"/>
        <end position="706"/>
    </location>
</feature>
<dbReference type="CDD" id="cd18580">
    <property type="entry name" value="ABC_6TM_ABCC_D2"/>
    <property type="match status" value="1"/>
</dbReference>
<feature type="transmembrane region" description="Helical" evidence="11">
    <location>
        <begin position="865"/>
        <end position="885"/>
    </location>
</feature>
<keyword evidence="9 11" id="KW-0472">Membrane</keyword>
<dbReference type="GO" id="GO:0005524">
    <property type="term" value="F:ATP binding"/>
    <property type="evidence" value="ECO:0007669"/>
    <property type="project" value="UniProtKB-KW"/>
</dbReference>
<dbReference type="FunFam" id="3.40.50.300:FF:000973">
    <property type="entry name" value="Multidrug resistance-associated protein 4"/>
    <property type="match status" value="1"/>
</dbReference>
<evidence type="ECO:0000259" key="12">
    <source>
        <dbReference type="PROSITE" id="PS50893"/>
    </source>
</evidence>
<feature type="transmembrane region" description="Helical" evidence="11">
    <location>
        <begin position="760"/>
        <end position="793"/>
    </location>
</feature>
<keyword evidence="7 14" id="KW-0067">ATP-binding</keyword>
<feature type="transmembrane region" description="Helical" evidence="11">
    <location>
        <begin position="635"/>
        <end position="654"/>
    </location>
</feature>
<evidence type="ECO:0000313" key="15">
    <source>
        <dbReference type="Proteomes" id="UP000001514"/>
    </source>
</evidence>
<feature type="transmembrane region" description="Helical" evidence="11">
    <location>
        <begin position="201"/>
        <end position="222"/>
    </location>
</feature>
<feature type="compositionally biased region" description="Low complexity" evidence="10">
    <location>
        <begin position="1303"/>
        <end position="1312"/>
    </location>
</feature>
<evidence type="ECO:0000256" key="8">
    <source>
        <dbReference type="ARBA" id="ARBA00022989"/>
    </source>
</evidence>
<evidence type="ECO:0000256" key="10">
    <source>
        <dbReference type="SAM" id="MobiDB-lite"/>
    </source>
</evidence>
<keyword evidence="15" id="KW-1185">Reference proteome</keyword>
<dbReference type="EMBL" id="GL377566">
    <property type="protein sequence ID" value="EFJ37377.1"/>
    <property type="molecule type" value="Genomic_DNA"/>
</dbReference>
<evidence type="ECO:0000256" key="2">
    <source>
        <dbReference type="ARBA" id="ARBA00009726"/>
    </source>
</evidence>
<dbReference type="HOGENOM" id="CLU_000604_27_1_1"/>
<dbReference type="Gene3D" id="3.40.50.300">
    <property type="entry name" value="P-loop containing nucleotide triphosphate hydrolases"/>
    <property type="match status" value="2"/>
</dbReference>
<reference evidence="14 15" key="1">
    <citation type="journal article" date="2011" name="Science">
        <title>The Selaginella genome identifies genetic changes associated with the evolution of vascular plants.</title>
        <authorList>
            <person name="Banks J.A."/>
            <person name="Nishiyama T."/>
            <person name="Hasebe M."/>
            <person name="Bowman J.L."/>
            <person name="Gribskov M."/>
            <person name="dePamphilis C."/>
            <person name="Albert V.A."/>
            <person name="Aono N."/>
            <person name="Aoyama T."/>
            <person name="Ambrose B.A."/>
            <person name="Ashton N.W."/>
            <person name="Axtell M.J."/>
            <person name="Barker E."/>
            <person name="Barker M.S."/>
            <person name="Bennetzen J.L."/>
            <person name="Bonawitz N.D."/>
            <person name="Chapple C."/>
            <person name="Cheng C."/>
            <person name="Correa L.G."/>
            <person name="Dacre M."/>
            <person name="DeBarry J."/>
            <person name="Dreyer I."/>
            <person name="Elias M."/>
            <person name="Engstrom E.M."/>
            <person name="Estelle M."/>
            <person name="Feng L."/>
            <person name="Finet C."/>
            <person name="Floyd S.K."/>
            <person name="Frommer W.B."/>
            <person name="Fujita T."/>
            <person name="Gramzow L."/>
            <person name="Gutensohn M."/>
            <person name="Harholt J."/>
            <person name="Hattori M."/>
            <person name="Heyl A."/>
            <person name="Hirai T."/>
            <person name="Hiwatashi Y."/>
            <person name="Ishikawa M."/>
            <person name="Iwata M."/>
            <person name="Karol K.G."/>
            <person name="Koehler B."/>
            <person name="Kolukisaoglu U."/>
            <person name="Kubo M."/>
            <person name="Kurata T."/>
            <person name="Lalonde S."/>
            <person name="Li K."/>
            <person name="Li Y."/>
            <person name="Litt A."/>
            <person name="Lyons E."/>
            <person name="Manning G."/>
            <person name="Maruyama T."/>
            <person name="Michael T.P."/>
            <person name="Mikami K."/>
            <person name="Miyazaki S."/>
            <person name="Morinaga S."/>
            <person name="Murata T."/>
            <person name="Mueller-Roeber B."/>
            <person name="Nelson D.R."/>
            <person name="Obara M."/>
            <person name="Oguri Y."/>
            <person name="Olmstead R.G."/>
            <person name="Onodera N."/>
            <person name="Petersen B.L."/>
            <person name="Pils B."/>
            <person name="Prigge M."/>
            <person name="Rensing S.A."/>
            <person name="Riano-Pachon D.M."/>
            <person name="Roberts A.W."/>
            <person name="Sato Y."/>
            <person name="Scheller H.V."/>
            <person name="Schulz B."/>
            <person name="Schulz C."/>
            <person name="Shakirov E.V."/>
            <person name="Shibagaki N."/>
            <person name="Shinohara N."/>
            <person name="Shippen D.E."/>
            <person name="Soerensen I."/>
            <person name="Sotooka R."/>
            <person name="Sugimoto N."/>
            <person name="Sugita M."/>
            <person name="Sumikawa N."/>
            <person name="Tanurdzic M."/>
            <person name="Theissen G."/>
            <person name="Ulvskov P."/>
            <person name="Wakazuki S."/>
            <person name="Weng J.K."/>
            <person name="Willats W.W."/>
            <person name="Wipf D."/>
            <person name="Wolf P.G."/>
            <person name="Yang L."/>
            <person name="Zimmer A.D."/>
            <person name="Zhu Q."/>
            <person name="Mitros T."/>
            <person name="Hellsten U."/>
            <person name="Loque D."/>
            <person name="Otillar R."/>
            <person name="Salamov A."/>
            <person name="Schmutz J."/>
            <person name="Shapiro H."/>
            <person name="Lindquist E."/>
            <person name="Lucas S."/>
            <person name="Rokhsar D."/>
            <person name="Grigoriev I.V."/>
        </authorList>
    </citation>
    <scope>NUCLEOTIDE SEQUENCE [LARGE SCALE GENOMIC DNA]</scope>
</reference>
<dbReference type="eggNOG" id="KOG0054">
    <property type="taxonomic scope" value="Eukaryota"/>
</dbReference>
<dbReference type="InterPro" id="IPR003593">
    <property type="entry name" value="AAA+_ATPase"/>
</dbReference>
<feature type="domain" description="ABC transporter" evidence="12">
    <location>
        <begin position="380"/>
        <end position="603"/>
    </location>
</feature>
<dbReference type="GO" id="GO:0016887">
    <property type="term" value="F:ATP hydrolysis activity"/>
    <property type="evidence" value="ECO:0007669"/>
    <property type="project" value="InterPro"/>
</dbReference>
<evidence type="ECO:0000256" key="1">
    <source>
        <dbReference type="ARBA" id="ARBA00004141"/>
    </source>
</evidence>
<dbReference type="PROSITE" id="PS50893">
    <property type="entry name" value="ABC_TRANSPORTER_2"/>
    <property type="match status" value="2"/>
</dbReference>
<dbReference type="PANTHER" id="PTHR24223">
    <property type="entry name" value="ATP-BINDING CASSETTE SUB-FAMILY C"/>
    <property type="match status" value="1"/>
</dbReference>
<feature type="region of interest" description="Disordered" evidence="10">
    <location>
        <begin position="1300"/>
        <end position="1319"/>
    </location>
</feature>
<evidence type="ECO:0000256" key="11">
    <source>
        <dbReference type="SAM" id="Phobius"/>
    </source>
</evidence>
<evidence type="ECO:0000256" key="9">
    <source>
        <dbReference type="ARBA" id="ARBA00023136"/>
    </source>
</evidence>
<comment type="subcellular location">
    <subcellularLocation>
        <location evidence="1">Membrane</location>
        <topology evidence="1">Multi-pass membrane protein</topology>
    </subcellularLocation>
</comment>
<dbReference type="Gene3D" id="1.20.1560.10">
    <property type="entry name" value="ABC transporter type 1, transmembrane domain"/>
    <property type="match status" value="2"/>
</dbReference>
<feature type="domain" description="ABC transmembrane type-1" evidence="13">
    <location>
        <begin position="163"/>
        <end position="348"/>
    </location>
</feature>
<feature type="domain" description="ABC transporter" evidence="12">
    <location>
        <begin position="954"/>
        <end position="1189"/>
    </location>
</feature>
<dbReference type="InterPro" id="IPR011527">
    <property type="entry name" value="ABC1_TM_dom"/>
</dbReference>
<keyword evidence="3" id="KW-0813">Transport</keyword>